<feature type="domain" description="Peptidase M14" evidence="12">
    <location>
        <begin position="24"/>
        <end position="161"/>
    </location>
</feature>
<dbReference type="AlphaFoldDB" id="A0A4W5LZ15"/>
<sequence>MRSLLYSEIATREKGEDTYLAHCYLYTYSHLQCYLSRLTSSLATASYCKLQVLCCSLAGNIVHVLTVTSPGGGWAERSAKQAVVVTAGVQPGENNSFWLMQGFLDFLEIFVFKVMPMLNPDGVVVGNYRCSLASRDLNRNYKTLLRDYFPCIWHTRNMVNR</sequence>
<evidence type="ECO:0000256" key="10">
    <source>
        <dbReference type="ARBA" id="ARBA00023212"/>
    </source>
</evidence>
<dbReference type="PANTHER" id="PTHR12756">
    <property type="entry name" value="CYTOSOLIC CARBOXYPEPTIDASE"/>
    <property type="match status" value="1"/>
</dbReference>
<reference evidence="14" key="1">
    <citation type="submission" date="2018-06" db="EMBL/GenBank/DDBJ databases">
        <title>Genome assembly of Danube salmon.</title>
        <authorList>
            <person name="Macqueen D.J."/>
            <person name="Gundappa M.K."/>
        </authorList>
    </citation>
    <scope>NUCLEOTIDE SEQUENCE [LARGE SCALE GENOMIC DNA]</scope>
</reference>
<dbReference type="Ensembl" id="ENSHHUT00000032134.1">
    <property type="protein sequence ID" value="ENSHHUP00000030854.1"/>
    <property type="gene ID" value="ENSHHUG00000019605.1"/>
</dbReference>
<keyword evidence="8" id="KW-0862">Zinc</keyword>
<dbReference type="Proteomes" id="UP000314982">
    <property type="component" value="Unassembled WGS sequence"/>
</dbReference>
<evidence type="ECO:0000256" key="3">
    <source>
        <dbReference type="ARBA" id="ARBA00005988"/>
    </source>
</evidence>
<evidence type="ECO:0000259" key="12">
    <source>
        <dbReference type="PROSITE" id="PS52035"/>
    </source>
</evidence>
<dbReference type="SUPFAM" id="SSF53187">
    <property type="entry name" value="Zn-dependent exopeptidases"/>
    <property type="match status" value="1"/>
</dbReference>
<evidence type="ECO:0000256" key="11">
    <source>
        <dbReference type="PROSITE-ProRule" id="PRU01379"/>
    </source>
</evidence>
<reference evidence="13" key="2">
    <citation type="submission" date="2025-08" db="UniProtKB">
        <authorList>
            <consortium name="Ensembl"/>
        </authorList>
    </citation>
    <scope>IDENTIFICATION</scope>
</reference>
<dbReference type="InterPro" id="IPR000834">
    <property type="entry name" value="Peptidase_M14"/>
</dbReference>
<dbReference type="GO" id="GO:0005856">
    <property type="term" value="C:cytoskeleton"/>
    <property type="evidence" value="ECO:0007669"/>
    <property type="project" value="UniProtKB-SubCell"/>
</dbReference>
<dbReference type="PANTHER" id="PTHR12756:SF41">
    <property type="entry name" value="CYTOSOLIC CARBOXYPEPTIDASE 2"/>
    <property type="match status" value="1"/>
</dbReference>
<comment type="similarity">
    <text evidence="3 11">Belongs to the peptidase M14 family.</text>
</comment>
<dbReference type="Pfam" id="PF00246">
    <property type="entry name" value="Peptidase_M14"/>
    <property type="match status" value="1"/>
</dbReference>
<reference evidence="13" key="3">
    <citation type="submission" date="2025-09" db="UniProtKB">
        <authorList>
            <consortium name="Ensembl"/>
        </authorList>
    </citation>
    <scope>IDENTIFICATION</scope>
</reference>
<dbReference type="Gene3D" id="3.40.630.10">
    <property type="entry name" value="Zn peptidases"/>
    <property type="match status" value="1"/>
</dbReference>
<evidence type="ECO:0000256" key="5">
    <source>
        <dbReference type="ARBA" id="ARBA00022670"/>
    </source>
</evidence>
<keyword evidence="4" id="KW-0963">Cytoplasm</keyword>
<evidence type="ECO:0000256" key="1">
    <source>
        <dbReference type="ARBA" id="ARBA00001947"/>
    </source>
</evidence>
<comment type="subcellular location">
    <subcellularLocation>
        <location evidence="2">Cytoplasm</location>
        <location evidence="2">Cytoskeleton</location>
    </subcellularLocation>
</comment>
<dbReference type="GO" id="GO:0004181">
    <property type="term" value="F:metallocarboxypeptidase activity"/>
    <property type="evidence" value="ECO:0007669"/>
    <property type="project" value="InterPro"/>
</dbReference>
<name>A0A4W5LZ15_9TELE</name>
<evidence type="ECO:0000256" key="2">
    <source>
        <dbReference type="ARBA" id="ARBA00004245"/>
    </source>
</evidence>
<keyword evidence="10" id="KW-0206">Cytoskeleton</keyword>
<keyword evidence="5" id="KW-0645">Protease</keyword>
<dbReference type="GeneTree" id="ENSGT00940000160201"/>
<dbReference type="InterPro" id="IPR050821">
    <property type="entry name" value="Cytosolic_carboxypeptidase"/>
</dbReference>
<dbReference type="GO" id="GO:0008270">
    <property type="term" value="F:zinc ion binding"/>
    <property type="evidence" value="ECO:0007669"/>
    <property type="project" value="InterPro"/>
</dbReference>
<keyword evidence="7" id="KW-0378">Hydrolase</keyword>
<comment type="cofactor">
    <cofactor evidence="1">
        <name>Zn(2+)</name>
        <dbReference type="ChEBI" id="CHEBI:29105"/>
    </cofactor>
</comment>
<dbReference type="PROSITE" id="PS52035">
    <property type="entry name" value="PEPTIDASE_M14"/>
    <property type="match status" value="1"/>
</dbReference>
<organism evidence="13 14">
    <name type="scientific">Hucho hucho</name>
    <name type="common">huchen</name>
    <dbReference type="NCBI Taxonomy" id="62062"/>
    <lineage>
        <taxon>Eukaryota</taxon>
        <taxon>Metazoa</taxon>
        <taxon>Chordata</taxon>
        <taxon>Craniata</taxon>
        <taxon>Vertebrata</taxon>
        <taxon>Euteleostomi</taxon>
        <taxon>Actinopterygii</taxon>
        <taxon>Neopterygii</taxon>
        <taxon>Teleostei</taxon>
        <taxon>Protacanthopterygii</taxon>
        <taxon>Salmoniformes</taxon>
        <taxon>Salmonidae</taxon>
        <taxon>Salmoninae</taxon>
        <taxon>Hucho</taxon>
    </lineage>
</organism>
<evidence type="ECO:0000256" key="6">
    <source>
        <dbReference type="ARBA" id="ARBA00022723"/>
    </source>
</evidence>
<evidence type="ECO:0000256" key="9">
    <source>
        <dbReference type="ARBA" id="ARBA00023049"/>
    </source>
</evidence>
<keyword evidence="14" id="KW-1185">Reference proteome</keyword>
<proteinExistence type="inferred from homology"/>
<evidence type="ECO:0000256" key="8">
    <source>
        <dbReference type="ARBA" id="ARBA00022833"/>
    </source>
</evidence>
<keyword evidence="6" id="KW-0479">Metal-binding</keyword>
<accession>A0A4W5LZ15</accession>
<comment type="caution">
    <text evidence="11">Lacks conserved residue(s) required for the propagation of feature annotation.</text>
</comment>
<evidence type="ECO:0000256" key="4">
    <source>
        <dbReference type="ARBA" id="ARBA00022490"/>
    </source>
</evidence>
<evidence type="ECO:0000313" key="13">
    <source>
        <dbReference type="Ensembl" id="ENSHHUP00000030854.1"/>
    </source>
</evidence>
<evidence type="ECO:0000256" key="7">
    <source>
        <dbReference type="ARBA" id="ARBA00022801"/>
    </source>
</evidence>
<keyword evidence="9" id="KW-0482">Metalloprotease</keyword>
<dbReference type="GO" id="GO:0006508">
    <property type="term" value="P:proteolysis"/>
    <property type="evidence" value="ECO:0007669"/>
    <property type="project" value="UniProtKB-KW"/>
</dbReference>
<protein>
    <recommendedName>
        <fullName evidence="12">Peptidase M14 domain-containing protein</fullName>
    </recommendedName>
</protein>
<evidence type="ECO:0000313" key="14">
    <source>
        <dbReference type="Proteomes" id="UP000314982"/>
    </source>
</evidence>